<dbReference type="InterPro" id="IPR039245">
    <property type="entry name" value="TYSND1/DEG15"/>
</dbReference>
<dbReference type="EMBL" id="LMVM01000037">
    <property type="protein sequence ID" value="PAV03633.1"/>
    <property type="molecule type" value="Genomic_DNA"/>
</dbReference>
<organism evidence="1 2">
    <name type="scientific">Methanobacterium bryantii</name>
    <dbReference type="NCBI Taxonomy" id="2161"/>
    <lineage>
        <taxon>Archaea</taxon>
        <taxon>Methanobacteriati</taxon>
        <taxon>Methanobacteriota</taxon>
        <taxon>Methanomada group</taxon>
        <taxon>Methanobacteria</taxon>
        <taxon>Methanobacteriales</taxon>
        <taxon>Methanobacteriaceae</taxon>
        <taxon>Methanobacterium</taxon>
    </lineage>
</organism>
<protein>
    <recommendedName>
        <fullName evidence="3">Serine protease</fullName>
    </recommendedName>
</protein>
<accession>A0A2A2H2W7</accession>
<dbReference type="InterPro" id="IPR043504">
    <property type="entry name" value="Peptidase_S1_PA_chymotrypsin"/>
</dbReference>
<evidence type="ECO:0008006" key="3">
    <source>
        <dbReference type="Google" id="ProtNLM"/>
    </source>
</evidence>
<reference evidence="1 2" key="1">
    <citation type="journal article" date="2017" name="BMC Genomics">
        <title>Genomic analysis of methanogenic archaea reveals a shift towards energy conservation.</title>
        <authorList>
            <person name="Gilmore S.P."/>
            <person name="Henske J.K."/>
            <person name="Sexton J.A."/>
            <person name="Solomon K.V."/>
            <person name="Seppala S."/>
            <person name="Yoo J.I."/>
            <person name="Huyett L.M."/>
            <person name="Pressman A."/>
            <person name="Cogan J.Z."/>
            <person name="Kivenson V."/>
            <person name="Peng X."/>
            <person name="Tan Y."/>
            <person name="Valentine D.L."/>
            <person name="O'Malley M.A."/>
        </authorList>
    </citation>
    <scope>NUCLEOTIDE SEQUENCE [LARGE SCALE GENOMIC DNA]</scope>
    <source>
        <strain evidence="1 2">M.o.H.</strain>
    </source>
</reference>
<evidence type="ECO:0000313" key="1">
    <source>
        <dbReference type="EMBL" id="PAV03633.1"/>
    </source>
</evidence>
<dbReference type="PANTHER" id="PTHR21004:SF0">
    <property type="entry name" value="PEROXISOMAL LEADER PEPTIDE-PROCESSING PROTEASE"/>
    <property type="match status" value="1"/>
</dbReference>
<dbReference type="Gene3D" id="2.40.10.10">
    <property type="entry name" value="Trypsin-like serine proteases"/>
    <property type="match status" value="1"/>
</dbReference>
<gene>
    <name evidence="1" type="ORF">ASJ80_01280</name>
</gene>
<dbReference type="Gene3D" id="2.40.10.120">
    <property type="match status" value="1"/>
</dbReference>
<dbReference type="GO" id="GO:0004252">
    <property type="term" value="F:serine-type endopeptidase activity"/>
    <property type="evidence" value="ECO:0007669"/>
    <property type="project" value="InterPro"/>
</dbReference>
<sequence length="338" mass="36717">MKLLKNTLTLILILLAVFVTYETFFIDNNPLNYFSSKSASSTVYVENGVSGIVTITDPSLNKTVWFNISFYPLETGSGVIVSKNGYIITAFHVIGDPESNTINVLKTMSDDDIKTYVEQAAVSTYLSNYNPQLGAELSGNDMISQSNLSANTRATTDLLIQNNLISAKYYKQVIKVKFPSSTGIKPLNAQLVDVGNSGSDNDVALLKVNPAGSNLPALKISSHDPKNGENIRIYGYPADSNVTQSQLSVNPSTTTGSLISGVRNSHDILYYKTNASTFPGYSGGPVLNSKNEVIGILIYGVQSKGSFVQQIKSRYGLFLSSNYIIQICRENEVPIDIT</sequence>
<dbReference type="SUPFAM" id="SSF50494">
    <property type="entry name" value="Trypsin-like serine proteases"/>
    <property type="match status" value="1"/>
</dbReference>
<dbReference type="Proteomes" id="UP000217784">
    <property type="component" value="Unassembled WGS sequence"/>
</dbReference>
<dbReference type="InterPro" id="IPR009003">
    <property type="entry name" value="Peptidase_S1_PA"/>
</dbReference>
<dbReference type="RefSeq" id="WP_069583894.1">
    <property type="nucleotide sequence ID" value="NZ_LMVM01000037.1"/>
</dbReference>
<dbReference type="PANTHER" id="PTHR21004">
    <property type="entry name" value="SERINE PROTEASE-RELATED"/>
    <property type="match status" value="1"/>
</dbReference>
<dbReference type="GO" id="GO:0016485">
    <property type="term" value="P:protein processing"/>
    <property type="evidence" value="ECO:0007669"/>
    <property type="project" value="InterPro"/>
</dbReference>
<keyword evidence="2" id="KW-1185">Reference proteome</keyword>
<evidence type="ECO:0000313" key="2">
    <source>
        <dbReference type="Proteomes" id="UP000217784"/>
    </source>
</evidence>
<dbReference type="Pfam" id="PF13365">
    <property type="entry name" value="Trypsin_2"/>
    <property type="match status" value="1"/>
</dbReference>
<dbReference type="OrthoDB" id="350578at2157"/>
<dbReference type="AlphaFoldDB" id="A0A2A2H2W7"/>
<comment type="caution">
    <text evidence="1">The sequence shown here is derived from an EMBL/GenBank/DDBJ whole genome shotgun (WGS) entry which is preliminary data.</text>
</comment>
<dbReference type="GO" id="GO:0031998">
    <property type="term" value="P:regulation of fatty acid beta-oxidation"/>
    <property type="evidence" value="ECO:0007669"/>
    <property type="project" value="TreeGrafter"/>
</dbReference>
<proteinExistence type="predicted"/>
<name>A0A2A2H2W7_METBR</name>